<evidence type="ECO:0000313" key="6">
    <source>
        <dbReference type="Proteomes" id="UP000283426"/>
    </source>
</evidence>
<evidence type="ECO:0000313" key="4">
    <source>
        <dbReference type="EMBL" id="RGV28125.1"/>
    </source>
</evidence>
<protein>
    <recommendedName>
        <fullName evidence="8">Outer membrane protein beta-barrel domain-containing protein</fullName>
    </recommendedName>
</protein>
<dbReference type="Proteomes" id="UP001212263">
    <property type="component" value="Unassembled WGS sequence"/>
</dbReference>
<comment type="caution">
    <text evidence="5">The sequence shown here is derived from an EMBL/GenBank/DDBJ whole genome shotgun (WGS) entry which is preliminary data.</text>
</comment>
<organism evidence="5 7">
    <name type="scientific">Odoribacter splanchnicus</name>
    <dbReference type="NCBI Taxonomy" id="28118"/>
    <lineage>
        <taxon>Bacteria</taxon>
        <taxon>Pseudomonadati</taxon>
        <taxon>Bacteroidota</taxon>
        <taxon>Bacteroidia</taxon>
        <taxon>Bacteroidales</taxon>
        <taxon>Odoribacteraceae</taxon>
        <taxon>Odoribacter</taxon>
    </lineage>
</organism>
<gene>
    <name evidence="4" type="ORF">DWW24_06295</name>
    <name evidence="5" type="ORF">DXA53_07015</name>
    <name evidence="2" type="ORF">L0P03_20415</name>
    <name evidence="3" type="ORF">PN645_14965</name>
</gene>
<sequence>MKGYIFVFVFFVCLATAAQAQLKFDREIQTGLFVPKGAWLVGTTLSYTELRSTDFKLLVLKDLNGDGYTFKISPFGGYFFADNVAAGLRLAYARSYINLDNLDLDLGDDLNFNVADQNFWDHSFMVSGFLRTYMGLGKSKVFGFFNEARLSYGYGQGKDTSGKGNDKTGSYQTTHNLQIGIAPGLAAFVTNFAAVEVSVGVMGFDFKWIQQTRNQVETGHYNKSSGNFKIDLFSINIGMTFYL</sequence>
<feature type="signal peptide" evidence="1">
    <location>
        <begin position="1"/>
        <end position="20"/>
    </location>
</feature>
<keyword evidence="1" id="KW-0732">Signal</keyword>
<proteinExistence type="predicted"/>
<dbReference type="EMBL" id="QRYW01000010">
    <property type="protein sequence ID" value="RGV28125.1"/>
    <property type="molecule type" value="Genomic_DNA"/>
</dbReference>
<evidence type="ECO:0000313" key="3">
    <source>
        <dbReference type="EMBL" id="MDB9224295.1"/>
    </source>
</evidence>
<evidence type="ECO:0000313" key="5">
    <source>
        <dbReference type="EMBL" id="RGY07403.1"/>
    </source>
</evidence>
<dbReference type="RefSeq" id="WP_013611815.1">
    <property type="nucleotide sequence ID" value="NZ_JABWDG010000004.1"/>
</dbReference>
<evidence type="ECO:0000313" key="7">
    <source>
        <dbReference type="Proteomes" id="UP000284434"/>
    </source>
</evidence>
<name>A0A3D4ZBR3_9BACT</name>
<reference evidence="2" key="2">
    <citation type="submission" date="2022-01" db="EMBL/GenBank/DDBJ databases">
        <title>Collection of gut derived symbiotic bacterial strains cultured from healthy donors.</title>
        <authorList>
            <person name="Lin H."/>
            <person name="Kohout C."/>
            <person name="Waligurski E."/>
            <person name="Pamer E.G."/>
        </authorList>
    </citation>
    <scope>NUCLEOTIDE SEQUENCE</scope>
    <source>
        <strain evidence="2">DFI.1.149</strain>
    </source>
</reference>
<dbReference type="Proteomes" id="UP001199750">
    <property type="component" value="Unassembled WGS sequence"/>
</dbReference>
<evidence type="ECO:0008006" key="8">
    <source>
        <dbReference type="Google" id="ProtNLM"/>
    </source>
</evidence>
<dbReference type="Proteomes" id="UP000284434">
    <property type="component" value="Unassembled WGS sequence"/>
</dbReference>
<feature type="chain" id="PRO_5042708774" description="Outer membrane protein beta-barrel domain-containing protein" evidence="1">
    <location>
        <begin position="21"/>
        <end position="243"/>
    </location>
</feature>
<dbReference type="OMA" id="GVMGFDF"/>
<dbReference type="EMBL" id="QSCO01000008">
    <property type="protein sequence ID" value="RGY07403.1"/>
    <property type="molecule type" value="Genomic_DNA"/>
</dbReference>
<dbReference type="EMBL" id="JAQMRD010000022">
    <property type="protein sequence ID" value="MDB9224295.1"/>
    <property type="molecule type" value="Genomic_DNA"/>
</dbReference>
<dbReference type="EMBL" id="JAKNDN010000062">
    <property type="protein sequence ID" value="MCG4962185.1"/>
    <property type="molecule type" value="Genomic_DNA"/>
</dbReference>
<dbReference type="Proteomes" id="UP000283426">
    <property type="component" value="Unassembled WGS sequence"/>
</dbReference>
<dbReference type="AlphaFoldDB" id="A0A3D4ZBR3"/>
<reference evidence="6 7" key="1">
    <citation type="submission" date="2018-08" db="EMBL/GenBank/DDBJ databases">
        <title>A genome reference for cultivated species of the human gut microbiota.</title>
        <authorList>
            <person name="Zou Y."/>
            <person name="Xue W."/>
            <person name="Luo G."/>
        </authorList>
    </citation>
    <scope>NUCLEOTIDE SEQUENCE [LARGE SCALE GENOMIC DNA]</scope>
    <source>
        <strain evidence="4 6">AF14-6AC</strain>
        <strain evidence="5 7">OF03-11</strain>
    </source>
</reference>
<accession>A0A3D4ZBR3</accession>
<evidence type="ECO:0000313" key="2">
    <source>
        <dbReference type="EMBL" id="MCG4962185.1"/>
    </source>
</evidence>
<reference evidence="3" key="3">
    <citation type="submission" date="2023-01" db="EMBL/GenBank/DDBJ databases">
        <title>Human gut microbiome strain richness.</title>
        <authorList>
            <person name="Chen-Liaw A."/>
        </authorList>
    </citation>
    <scope>NUCLEOTIDE SEQUENCE</scope>
    <source>
        <strain evidence="3">RTP21484st1_B7_RTP21484_190118</strain>
    </source>
</reference>
<evidence type="ECO:0000256" key="1">
    <source>
        <dbReference type="SAM" id="SignalP"/>
    </source>
</evidence>
<dbReference type="GeneID" id="61274811"/>